<comment type="caution">
    <text evidence="2">The sequence shown here is derived from an EMBL/GenBank/DDBJ whole genome shotgun (WGS) entry which is preliminary data.</text>
</comment>
<dbReference type="Proteomes" id="UP000658305">
    <property type="component" value="Unassembled WGS sequence"/>
</dbReference>
<keyword evidence="3" id="KW-1185">Reference proteome</keyword>
<sequence length="43" mass="4709">MSDWLEIPQDRPQSRPQRLAVLMGLTILLVLVSGLRAGAVPLP</sequence>
<keyword evidence="1" id="KW-0812">Transmembrane</keyword>
<evidence type="ECO:0000313" key="2">
    <source>
        <dbReference type="EMBL" id="GHC21066.1"/>
    </source>
</evidence>
<gene>
    <name evidence="2" type="ORF">GCM10007291_20060</name>
</gene>
<name>A0ABQ3FES3_9RHOB</name>
<evidence type="ECO:0000313" key="3">
    <source>
        <dbReference type="Proteomes" id="UP000658305"/>
    </source>
</evidence>
<keyword evidence="1" id="KW-1133">Transmembrane helix</keyword>
<protein>
    <submittedName>
        <fullName evidence="2">Uncharacterized protein</fullName>
    </submittedName>
</protein>
<evidence type="ECO:0000256" key="1">
    <source>
        <dbReference type="SAM" id="Phobius"/>
    </source>
</evidence>
<accession>A0ABQ3FES3</accession>
<dbReference type="EMBL" id="BMYI01000005">
    <property type="protein sequence ID" value="GHC21066.1"/>
    <property type="molecule type" value="Genomic_DNA"/>
</dbReference>
<proteinExistence type="predicted"/>
<organism evidence="2 3">
    <name type="scientific">Gemmobacter nanjingensis</name>
    <dbReference type="NCBI Taxonomy" id="488454"/>
    <lineage>
        <taxon>Bacteria</taxon>
        <taxon>Pseudomonadati</taxon>
        <taxon>Pseudomonadota</taxon>
        <taxon>Alphaproteobacteria</taxon>
        <taxon>Rhodobacterales</taxon>
        <taxon>Paracoccaceae</taxon>
        <taxon>Gemmobacter</taxon>
    </lineage>
</organism>
<feature type="transmembrane region" description="Helical" evidence="1">
    <location>
        <begin position="20"/>
        <end position="39"/>
    </location>
</feature>
<keyword evidence="1" id="KW-0472">Membrane</keyword>
<reference evidence="3" key="1">
    <citation type="journal article" date="2019" name="Int. J. Syst. Evol. Microbiol.">
        <title>The Global Catalogue of Microorganisms (GCM) 10K type strain sequencing project: providing services to taxonomists for standard genome sequencing and annotation.</title>
        <authorList>
            <consortium name="The Broad Institute Genomics Platform"/>
            <consortium name="The Broad Institute Genome Sequencing Center for Infectious Disease"/>
            <person name="Wu L."/>
            <person name="Ma J."/>
        </authorList>
    </citation>
    <scope>NUCLEOTIDE SEQUENCE [LARGE SCALE GENOMIC DNA]</scope>
    <source>
        <strain evidence="3">KCTC 23298</strain>
    </source>
</reference>
<dbReference type="RefSeq" id="WP_255349797.1">
    <property type="nucleotide sequence ID" value="NZ_BMYI01000005.1"/>
</dbReference>